<feature type="signal peptide" evidence="1">
    <location>
        <begin position="1"/>
        <end position="19"/>
    </location>
</feature>
<sequence length="178" mass="19908">MKKSILLFVLAFLSLPVFSQDEPDVSLKNSELKLNALFLVIGALEVEYEYILNEESAVGVSAFLPIDEDVDINYYISPYYRWYFGKKRAAGFFVEGFGMLNSVENENYTFDDVTFIGSSTFETKTDFAIGVGLGAKFITTRNFIAEIYAGVGRNLFNTDGDDDFEIVGKGGIKIGLRF</sequence>
<feature type="chain" id="PRO_5026655677" evidence="1">
    <location>
        <begin position="20"/>
        <end position="178"/>
    </location>
</feature>
<evidence type="ECO:0000313" key="3">
    <source>
        <dbReference type="Proteomes" id="UP000474296"/>
    </source>
</evidence>
<dbReference type="Proteomes" id="UP000474296">
    <property type="component" value="Unassembled WGS sequence"/>
</dbReference>
<name>A0A6M0CML8_9FLAO</name>
<keyword evidence="1" id="KW-0732">Signal</keyword>
<dbReference type="EMBL" id="JAABOQ010000003">
    <property type="protein sequence ID" value="NER17089.1"/>
    <property type="molecule type" value="Genomic_DNA"/>
</dbReference>
<evidence type="ECO:0000256" key="1">
    <source>
        <dbReference type="SAM" id="SignalP"/>
    </source>
</evidence>
<dbReference type="RefSeq" id="WP_164031202.1">
    <property type="nucleotide sequence ID" value="NZ_JAABOQ010000003.1"/>
</dbReference>
<accession>A0A6M0CML8</accession>
<organism evidence="2 3">
    <name type="scientific">Spongiivirga citrea</name>
    <dbReference type="NCBI Taxonomy" id="1481457"/>
    <lineage>
        <taxon>Bacteria</taxon>
        <taxon>Pseudomonadati</taxon>
        <taxon>Bacteroidota</taxon>
        <taxon>Flavobacteriia</taxon>
        <taxon>Flavobacteriales</taxon>
        <taxon>Flavobacteriaceae</taxon>
        <taxon>Spongiivirga</taxon>
    </lineage>
</organism>
<dbReference type="AlphaFoldDB" id="A0A6M0CML8"/>
<reference evidence="2 3" key="1">
    <citation type="submission" date="2020-01" db="EMBL/GenBank/DDBJ databases">
        <title>Spongiivirga citrea KCTC 32990T.</title>
        <authorList>
            <person name="Wang G."/>
        </authorList>
    </citation>
    <scope>NUCLEOTIDE SEQUENCE [LARGE SCALE GENOMIC DNA]</scope>
    <source>
        <strain evidence="2 3">KCTC 32990</strain>
    </source>
</reference>
<gene>
    <name evidence="2" type="ORF">GWK10_07700</name>
</gene>
<proteinExistence type="predicted"/>
<evidence type="ECO:0000313" key="2">
    <source>
        <dbReference type="EMBL" id="NER17089.1"/>
    </source>
</evidence>
<comment type="caution">
    <text evidence="2">The sequence shown here is derived from an EMBL/GenBank/DDBJ whole genome shotgun (WGS) entry which is preliminary data.</text>
</comment>
<keyword evidence="3" id="KW-1185">Reference proteome</keyword>
<protein>
    <submittedName>
        <fullName evidence="2">DUF3575 domain-containing protein</fullName>
    </submittedName>
</protein>